<evidence type="ECO:0000313" key="6">
    <source>
        <dbReference type="Proteomes" id="UP001501578"/>
    </source>
</evidence>
<dbReference type="EMBL" id="BAAAHQ010000004">
    <property type="protein sequence ID" value="GAA0916959.1"/>
    <property type="molecule type" value="Genomic_DNA"/>
</dbReference>
<feature type="region of interest" description="Disordered" evidence="1">
    <location>
        <begin position="428"/>
        <end position="449"/>
    </location>
</feature>
<sequence length="449" mass="48928">MRRRLFRRCLLIAAATVLMSGSIAEAADGMAANHEPGVFSEVEITGKGPGRSVTGYQAPEWFNPLGGYPGTVPPGSMPYDIGFAGTLRITDPVTGQSALTYCIDLRTDTDDGVHYRAGAWDEANVSHLGYVEYILQHYFPSTHEPEGLGEDKRAAAVQAAIWYFSDNYVVSVANPLRRVVETIVESALRHGPSPEPRTPKVEITPSELPAPSGEIVGPFTVRADGPARIRLFGVEVFTDPAGKHRIADGSEVRPGQRLWAYSLSPEQPQGFLIERVVKGLVGTVYLYDGSNPHLEKAQKIILAQPIKAVAKGGAKLKPFDAGRLEVVKRIKGNGAGHQGQIKINVDCTYPTFKRTITIPAGAKAGDRTFLFKGIATGSVCKVTETATGANKRAKLVGTPTIVPSHVKIEHCKTQRITVTDTFRKVVHRHRHRDHGGRRHREHREFEVAG</sequence>
<organism evidence="5 6">
    <name type="scientific">Nonomuraea longicatena</name>
    <dbReference type="NCBI Taxonomy" id="83682"/>
    <lineage>
        <taxon>Bacteria</taxon>
        <taxon>Bacillati</taxon>
        <taxon>Actinomycetota</taxon>
        <taxon>Actinomycetes</taxon>
        <taxon>Streptosporangiales</taxon>
        <taxon>Streptosporangiaceae</taxon>
        <taxon>Nonomuraea</taxon>
    </lineage>
</organism>
<proteinExistence type="predicted"/>
<gene>
    <name evidence="5" type="ORF">GCM10009560_12560</name>
</gene>
<feature type="signal peptide" evidence="2">
    <location>
        <begin position="1"/>
        <end position="26"/>
    </location>
</feature>
<feature type="domain" description="Thioester" evidence="3">
    <location>
        <begin position="100"/>
        <end position="185"/>
    </location>
</feature>
<dbReference type="Pfam" id="PF08341">
    <property type="entry name" value="TED"/>
    <property type="match status" value="1"/>
</dbReference>
<evidence type="ECO:0000313" key="5">
    <source>
        <dbReference type="EMBL" id="GAA0916959.1"/>
    </source>
</evidence>
<feature type="compositionally biased region" description="Basic residues" evidence="1">
    <location>
        <begin position="428"/>
        <end position="441"/>
    </location>
</feature>
<keyword evidence="2" id="KW-0732">Signal</keyword>
<dbReference type="Pfam" id="PF19407">
    <property type="entry name" value="DUF5979"/>
    <property type="match status" value="1"/>
</dbReference>
<reference evidence="5 6" key="1">
    <citation type="journal article" date="2019" name="Int. J. Syst. Evol. Microbiol.">
        <title>The Global Catalogue of Microorganisms (GCM) 10K type strain sequencing project: providing services to taxonomists for standard genome sequencing and annotation.</title>
        <authorList>
            <consortium name="The Broad Institute Genomics Platform"/>
            <consortium name="The Broad Institute Genome Sequencing Center for Infectious Disease"/>
            <person name="Wu L."/>
            <person name="Ma J."/>
        </authorList>
    </citation>
    <scope>NUCLEOTIDE SEQUENCE [LARGE SCALE GENOMIC DNA]</scope>
    <source>
        <strain evidence="5 6">JCM 11136</strain>
    </source>
</reference>
<evidence type="ECO:0008006" key="7">
    <source>
        <dbReference type="Google" id="ProtNLM"/>
    </source>
</evidence>
<feature type="chain" id="PRO_5046772698" description="Thioester domain-containing protein" evidence="2">
    <location>
        <begin position="27"/>
        <end position="449"/>
    </location>
</feature>
<dbReference type="InterPro" id="IPR046022">
    <property type="entry name" value="DUF5979"/>
</dbReference>
<evidence type="ECO:0000256" key="2">
    <source>
        <dbReference type="SAM" id="SignalP"/>
    </source>
</evidence>
<accession>A0ABN1NUZ3</accession>
<name>A0ABN1NUZ3_9ACTN</name>
<evidence type="ECO:0000259" key="4">
    <source>
        <dbReference type="Pfam" id="PF19407"/>
    </source>
</evidence>
<comment type="caution">
    <text evidence="5">The sequence shown here is derived from an EMBL/GenBank/DDBJ whole genome shotgun (WGS) entry which is preliminary data.</text>
</comment>
<evidence type="ECO:0000256" key="1">
    <source>
        <dbReference type="SAM" id="MobiDB-lite"/>
    </source>
</evidence>
<protein>
    <recommendedName>
        <fullName evidence="7">Thioester domain-containing protein</fullName>
    </recommendedName>
</protein>
<feature type="domain" description="DUF5979" evidence="4">
    <location>
        <begin position="324"/>
        <end position="422"/>
    </location>
</feature>
<dbReference type="Proteomes" id="UP001501578">
    <property type="component" value="Unassembled WGS sequence"/>
</dbReference>
<evidence type="ECO:0000259" key="3">
    <source>
        <dbReference type="Pfam" id="PF08341"/>
    </source>
</evidence>
<dbReference type="RefSeq" id="WP_343948735.1">
    <property type="nucleotide sequence ID" value="NZ_BAAAHQ010000004.1"/>
</dbReference>
<keyword evidence="6" id="KW-1185">Reference proteome</keyword>
<dbReference type="InterPro" id="IPR013552">
    <property type="entry name" value="Thioester_dom"/>
</dbReference>